<dbReference type="AlphaFoldDB" id="A0A9N9GII6"/>
<keyword evidence="3" id="KW-1185">Reference proteome</keyword>
<gene>
    <name evidence="2" type="ORF">PBRASI_LOCUS8268</name>
</gene>
<evidence type="ECO:0000313" key="2">
    <source>
        <dbReference type="EMBL" id="CAG8612856.1"/>
    </source>
</evidence>
<proteinExistence type="predicted"/>
<feature type="non-terminal residue" evidence="2">
    <location>
        <position position="41"/>
    </location>
</feature>
<name>A0A9N9GII6_9GLOM</name>
<reference evidence="2" key="1">
    <citation type="submission" date="2021-06" db="EMBL/GenBank/DDBJ databases">
        <authorList>
            <person name="Kallberg Y."/>
            <person name="Tangrot J."/>
            <person name="Rosling A."/>
        </authorList>
    </citation>
    <scope>NUCLEOTIDE SEQUENCE</scope>
    <source>
        <strain evidence="2">BR232B</strain>
    </source>
</reference>
<organism evidence="2 3">
    <name type="scientific">Paraglomus brasilianum</name>
    <dbReference type="NCBI Taxonomy" id="144538"/>
    <lineage>
        <taxon>Eukaryota</taxon>
        <taxon>Fungi</taxon>
        <taxon>Fungi incertae sedis</taxon>
        <taxon>Mucoromycota</taxon>
        <taxon>Glomeromycotina</taxon>
        <taxon>Glomeromycetes</taxon>
        <taxon>Paraglomerales</taxon>
        <taxon>Paraglomeraceae</taxon>
        <taxon>Paraglomus</taxon>
    </lineage>
</organism>
<dbReference type="EMBL" id="CAJVPI010001441">
    <property type="protein sequence ID" value="CAG8612856.1"/>
    <property type="molecule type" value="Genomic_DNA"/>
</dbReference>
<comment type="caution">
    <text evidence="2">The sequence shown here is derived from an EMBL/GenBank/DDBJ whole genome shotgun (WGS) entry which is preliminary data.</text>
</comment>
<evidence type="ECO:0000256" key="1">
    <source>
        <dbReference type="SAM" id="MobiDB-lite"/>
    </source>
</evidence>
<feature type="region of interest" description="Disordered" evidence="1">
    <location>
        <begin position="1"/>
        <end position="41"/>
    </location>
</feature>
<dbReference type="Proteomes" id="UP000789739">
    <property type="component" value="Unassembled WGS sequence"/>
</dbReference>
<accession>A0A9N9GII6</accession>
<feature type="compositionally biased region" description="Basic residues" evidence="1">
    <location>
        <begin position="24"/>
        <end position="41"/>
    </location>
</feature>
<evidence type="ECO:0000313" key="3">
    <source>
        <dbReference type="Proteomes" id="UP000789739"/>
    </source>
</evidence>
<sequence>MSARAGGYGQSSVASSSTVSSPTKRPRKSGSKRKVSRRRTQ</sequence>
<protein>
    <submittedName>
        <fullName evidence="2">4487_t:CDS:1</fullName>
    </submittedName>
</protein>
<feature type="compositionally biased region" description="Low complexity" evidence="1">
    <location>
        <begin position="11"/>
        <end position="23"/>
    </location>
</feature>